<keyword evidence="2 5" id="KW-0238">DNA-binding</keyword>
<dbReference type="GO" id="GO:0003700">
    <property type="term" value="F:DNA-binding transcription factor activity"/>
    <property type="evidence" value="ECO:0007669"/>
    <property type="project" value="InterPro"/>
</dbReference>
<dbReference type="Proteomes" id="UP000182284">
    <property type="component" value="Unassembled WGS sequence"/>
</dbReference>
<dbReference type="Gene3D" id="1.20.120.530">
    <property type="entry name" value="GntR ligand-binding domain-like"/>
    <property type="match status" value="1"/>
</dbReference>
<evidence type="ECO:0000256" key="3">
    <source>
        <dbReference type="ARBA" id="ARBA00023163"/>
    </source>
</evidence>
<dbReference type="GO" id="GO:0003677">
    <property type="term" value="F:DNA binding"/>
    <property type="evidence" value="ECO:0007669"/>
    <property type="project" value="UniProtKB-KW"/>
</dbReference>
<dbReference type="PRINTS" id="PR00035">
    <property type="entry name" value="HTHGNTR"/>
</dbReference>
<name>A0A1G7MEY8_9RHOB</name>
<gene>
    <name evidence="5" type="ORF">SAMN04488117_105209</name>
</gene>
<dbReference type="SUPFAM" id="SSF46785">
    <property type="entry name" value="Winged helix' DNA-binding domain"/>
    <property type="match status" value="1"/>
</dbReference>
<evidence type="ECO:0000256" key="1">
    <source>
        <dbReference type="ARBA" id="ARBA00023015"/>
    </source>
</evidence>
<keyword evidence="1" id="KW-0805">Transcription regulation</keyword>
<dbReference type="Gene3D" id="1.10.10.10">
    <property type="entry name" value="Winged helix-like DNA-binding domain superfamily/Winged helix DNA-binding domain"/>
    <property type="match status" value="1"/>
</dbReference>
<reference evidence="5 6" key="1">
    <citation type="submission" date="2016-10" db="EMBL/GenBank/DDBJ databases">
        <authorList>
            <person name="de Groot N.N."/>
        </authorList>
    </citation>
    <scope>NUCLEOTIDE SEQUENCE [LARGE SCALE GENOMIC DNA]</scope>
    <source>
        <strain evidence="5 6">DSM 27375</strain>
    </source>
</reference>
<dbReference type="PANTHER" id="PTHR43537:SF49">
    <property type="entry name" value="TRANSCRIPTIONAL REGULATORY PROTEIN"/>
    <property type="match status" value="1"/>
</dbReference>
<dbReference type="SMART" id="SM00895">
    <property type="entry name" value="FCD"/>
    <property type="match status" value="1"/>
</dbReference>
<keyword evidence="3" id="KW-0804">Transcription</keyword>
<dbReference type="SMART" id="SM00345">
    <property type="entry name" value="HTH_GNTR"/>
    <property type="match status" value="1"/>
</dbReference>
<proteinExistence type="predicted"/>
<dbReference type="EMBL" id="FNBL01000005">
    <property type="protein sequence ID" value="SDF60388.1"/>
    <property type="molecule type" value="Genomic_DNA"/>
</dbReference>
<dbReference type="Pfam" id="PF00392">
    <property type="entry name" value="GntR"/>
    <property type="match status" value="1"/>
</dbReference>
<sequence>MKAIMEKNIHRGTPLEQLLDAIEDGKLTPGTRLRETELAEQLGISRTPVREALHRLHAMGLAEHGPQRGLIVSHLDYDHLRQLFAVREGLEGMAARLAAEYATPAEISLLRELVSLDVGVDNPDTLKTHNKQFHLQIVRASHNAYMIDALENLRIHLSLLPGSTYSIAKRRIQAQDEHQAIIDAVAAHDGDAAEHAARVHIKSGYRARLELLSSQQG</sequence>
<evidence type="ECO:0000313" key="6">
    <source>
        <dbReference type="Proteomes" id="UP000182284"/>
    </source>
</evidence>
<dbReference type="AlphaFoldDB" id="A0A1G7MEY8"/>
<dbReference type="OrthoDB" id="7620579at2"/>
<evidence type="ECO:0000313" key="5">
    <source>
        <dbReference type="EMBL" id="SDF60388.1"/>
    </source>
</evidence>
<dbReference type="InterPro" id="IPR036388">
    <property type="entry name" value="WH-like_DNA-bd_sf"/>
</dbReference>
<dbReference type="InterPro" id="IPR011711">
    <property type="entry name" value="GntR_C"/>
</dbReference>
<feature type="domain" description="HTH gntR-type" evidence="4">
    <location>
        <begin position="8"/>
        <end position="75"/>
    </location>
</feature>
<dbReference type="SUPFAM" id="SSF48008">
    <property type="entry name" value="GntR ligand-binding domain-like"/>
    <property type="match status" value="1"/>
</dbReference>
<dbReference type="PANTHER" id="PTHR43537">
    <property type="entry name" value="TRANSCRIPTIONAL REGULATOR, GNTR FAMILY"/>
    <property type="match status" value="1"/>
</dbReference>
<protein>
    <submittedName>
        <fullName evidence="5">DNA-binding transcriptional regulator, GntR family</fullName>
    </submittedName>
</protein>
<dbReference type="Pfam" id="PF07729">
    <property type="entry name" value="FCD"/>
    <property type="match status" value="1"/>
</dbReference>
<organism evidence="5 6">
    <name type="scientific">Celeribacter baekdonensis</name>
    <dbReference type="NCBI Taxonomy" id="875171"/>
    <lineage>
        <taxon>Bacteria</taxon>
        <taxon>Pseudomonadati</taxon>
        <taxon>Pseudomonadota</taxon>
        <taxon>Alphaproteobacteria</taxon>
        <taxon>Rhodobacterales</taxon>
        <taxon>Roseobacteraceae</taxon>
        <taxon>Celeribacter</taxon>
    </lineage>
</organism>
<evidence type="ECO:0000259" key="4">
    <source>
        <dbReference type="PROSITE" id="PS50949"/>
    </source>
</evidence>
<accession>A0A1G7MEY8</accession>
<dbReference type="InterPro" id="IPR036390">
    <property type="entry name" value="WH_DNA-bd_sf"/>
</dbReference>
<evidence type="ECO:0000256" key="2">
    <source>
        <dbReference type="ARBA" id="ARBA00023125"/>
    </source>
</evidence>
<dbReference type="InterPro" id="IPR008920">
    <property type="entry name" value="TF_FadR/GntR_C"/>
</dbReference>
<dbReference type="PROSITE" id="PS50949">
    <property type="entry name" value="HTH_GNTR"/>
    <property type="match status" value="1"/>
</dbReference>
<dbReference type="InterPro" id="IPR000524">
    <property type="entry name" value="Tscrpt_reg_HTH_GntR"/>
</dbReference>
<dbReference type="CDD" id="cd07377">
    <property type="entry name" value="WHTH_GntR"/>
    <property type="match status" value="1"/>
</dbReference>